<accession>A0ABV8P6J0</accession>
<protein>
    <submittedName>
        <fullName evidence="1">TetR/AcrR family transcriptional regulator</fullName>
    </submittedName>
</protein>
<sequence>MKSTKDKIIDAAVFCLNRNEKASVDEIANHLDLNRRTIHRYFKDRNTLIECCQEKMMTTCNRAMNEAYDSSNEALIQVENMFYAALLIGSEYSFVKKLYNRSGYSDVVKSEVEVYDNVKNKWFKLIEVLQEKGTIKSTIPIPWIYNLFGGMIDIAIAAQASGDVAVNDTKLLSWTAFKGSIGIINQSDENKK</sequence>
<dbReference type="RefSeq" id="WP_378980916.1">
    <property type="nucleotide sequence ID" value="NZ_JBHSBW010000003.1"/>
</dbReference>
<evidence type="ECO:0000313" key="1">
    <source>
        <dbReference type="EMBL" id="MFC4209722.1"/>
    </source>
</evidence>
<dbReference type="Gene3D" id="1.10.357.10">
    <property type="entry name" value="Tetracycline Repressor, domain 2"/>
    <property type="match status" value="1"/>
</dbReference>
<proteinExistence type="predicted"/>
<dbReference type="EMBL" id="JBHSBW010000003">
    <property type="protein sequence ID" value="MFC4209722.1"/>
    <property type="molecule type" value="Genomic_DNA"/>
</dbReference>
<dbReference type="SUPFAM" id="SSF46689">
    <property type="entry name" value="Homeodomain-like"/>
    <property type="match status" value="1"/>
</dbReference>
<organism evidence="1 2">
    <name type="scientific">Pedobacter lithocola</name>
    <dbReference type="NCBI Taxonomy" id="1908239"/>
    <lineage>
        <taxon>Bacteria</taxon>
        <taxon>Pseudomonadati</taxon>
        <taxon>Bacteroidota</taxon>
        <taxon>Sphingobacteriia</taxon>
        <taxon>Sphingobacteriales</taxon>
        <taxon>Sphingobacteriaceae</taxon>
        <taxon>Pedobacter</taxon>
    </lineage>
</organism>
<gene>
    <name evidence="1" type="ORF">ACFOWA_00930</name>
</gene>
<name>A0ABV8P6J0_9SPHI</name>
<comment type="caution">
    <text evidence="1">The sequence shown here is derived from an EMBL/GenBank/DDBJ whole genome shotgun (WGS) entry which is preliminary data.</text>
</comment>
<dbReference type="InterPro" id="IPR009057">
    <property type="entry name" value="Homeodomain-like_sf"/>
</dbReference>
<keyword evidence="2" id="KW-1185">Reference proteome</keyword>
<evidence type="ECO:0000313" key="2">
    <source>
        <dbReference type="Proteomes" id="UP001595789"/>
    </source>
</evidence>
<dbReference type="Proteomes" id="UP001595789">
    <property type="component" value="Unassembled WGS sequence"/>
</dbReference>
<reference evidence="2" key="1">
    <citation type="journal article" date="2019" name="Int. J. Syst. Evol. Microbiol.">
        <title>The Global Catalogue of Microorganisms (GCM) 10K type strain sequencing project: providing services to taxonomists for standard genome sequencing and annotation.</title>
        <authorList>
            <consortium name="The Broad Institute Genomics Platform"/>
            <consortium name="The Broad Institute Genome Sequencing Center for Infectious Disease"/>
            <person name="Wu L."/>
            <person name="Ma J."/>
        </authorList>
    </citation>
    <scope>NUCLEOTIDE SEQUENCE [LARGE SCALE GENOMIC DNA]</scope>
    <source>
        <strain evidence="2">CCM 8691</strain>
    </source>
</reference>